<proteinExistence type="predicted"/>
<dbReference type="KEGG" id="nau:109208712"/>
<comment type="caution">
    <text evidence="1">The sequence shown here is derived from an EMBL/GenBank/DDBJ whole genome shotgun (WGS) entry which is preliminary data.</text>
</comment>
<organism evidence="1 2">
    <name type="scientific">Nicotiana attenuata</name>
    <name type="common">Coyote tobacco</name>
    <dbReference type="NCBI Taxonomy" id="49451"/>
    <lineage>
        <taxon>Eukaryota</taxon>
        <taxon>Viridiplantae</taxon>
        <taxon>Streptophyta</taxon>
        <taxon>Embryophyta</taxon>
        <taxon>Tracheophyta</taxon>
        <taxon>Spermatophyta</taxon>
        <taxon>Magnoliopsida</taxon>
        <taxon>eudicotyledons</taxon>
        <taxon>Gunneridae</taxon>
        <taxon>Pentapetalae</taxon>
        <taxon>asterids</taxon>
        <taxon>lamiids</taxon>
        <taxon>Solanales</taxon>
        <taxon>Solanaceae</taxon>
        <taxon>Nicotianoideae</taxon>
        <taxon>Nicotianeae</taxon>
        <taxon>Nicotiana</taxon>
    </lineage>
</organism>
<name>A0A314KRN9_NICAT</name>
<accession>A0A314KRN9</accession>
<reference evidence="1" key="1">
    <citation type="submission" date="2016-11" db="EMBL/GenBank/DDBJ databases">
        <title>The genome of Nicotiana attenuata.</title>
        <authorList>
            <person name="Xu S."/>
            <person name="Brockmoeller T."/>
            <person name="Gaquerel E."/>
            <person name="Navarro A."/>
            <person name="Kuhl H."/>
            <person name="Gase K."/>
            <person name="Ling Z."/>
            <person name="Zhou W."/>
            <person name="Kreitzer C."/>
            <person name="Stanke M."/>
            <person name="Tang H."/>
            <person name="Lyons E."/>
            <person name="Pandey P."/>
            <person name="Pandey S.P."/>
            <person name="Timmermann B."/>
            <person name="Baldwin I.T."/>
        </authorList>
    </citation>
    <scope>NUCLEOTIDE SEQUENCE [LARGE SCALE GENOMIC DNA]</scope>
    <source>
        <strain evidence="1">UT</strain>
    </source>
</reference>
<dbReference type="OrthoDB" id="21095at2759"/>
<dbReference type="Proteomes" id="UP000187609">
    <property type="component" value="Unassembled WGS sequence"/>
</dbReference>
<sequence>MVEVLFHLHRSEFQRYILFSIGKDLKGRKLKRCTLLIKGRRCRVVEGITSESQILERAAEPELLMAEMSKEQLNAFASYISSNIIFVGARVVGLTSKTTPSKCCMPTGRLNYNSNPRVKLLLLQGLHR</sequence>
<dbReference type="AlphaFoldDB" id="A0A314KRN9"/>
<evidence type="ECO:0000313" key="2">
    <source>
        <dbReference type="Proteomes" id="UP000187609"/>
    </source>
</evidence>
<gene>
    <name evidence="1" type="ORF">A4A49_12410</name>
</gene>
<keyword evidence="2" id="KW-1185">Reference proteome</keyword>
<evidence type="ECO:0000313" key="1">
    <source>
        <dbReference type="EMBL" id="OIT31414.1"/>
    </source>
</evidence>
<dbReference type="Gramene" id="OIT31414">
    <property type="protein sequence ID" value="OIT31414"/>
    <property type="gene ID" value="A4A49_12410"/>
</dbReference>
<dbReference type="EMBL" id="MJEQ01001279">
    <property type="protein sequence ID" value="OIT31414.1"/>
    <property type="molecule type" value="Genomic_DNA"/>
</dbReference>
<protein>
    <submittedName>
        <fullName evidence="1">Uncharacterized protein</fullName>
    </submittedName>
</protein>